<keyword evidence="8 13" id="KW-0472">Membrane</keyword>
<keyword evidence="5" id="KW-0677">Repeat</keyword>
<evidence type="ECO:0000256" key="10">
    <source>
        <dbReference type="ARBA" id="ARBA00040836"/>
    </source>
</evidence>
<evidence type="ECO:0000256" key="4">
    <source>
        <dbReference type="ARBA" id="ARBA00022692"/>
    </source>
</evidence>
<evidence type="ECO:0000256" key="7">
    <source>
        <dbReference type="ARBA" id="ARBA00023128"/>
    </source>
</evidence>
<dbReference type="GO" id="GO:0090422">
    <property type="term" value="F:thiamine pyrophosphate transmembrane transporter activity"/>
    <property type="evidence" value="ECO:0007669"/>
    <property type="project" value="UniProtKB-ARBA"/>
</dbReference>
<dbReference type="GO" id="GO:0031966">
    <property type="term" value="C:mitochondrial membrane"/>
    <property type="evidence" value="ECO:0007669"/>
    <property type="project" value="UniProtKB-SubCell"/>
</dbReference>
<dbReference type="STRING" id="240159.A0A4V6AUN7"/>
<feature type="repeat" description="Solcar" evidence="13">
    <location>
        <begin position="116"/>
        <end position="202"/>
    </location>
</feature>
<dbReference type="AlphaFoldDB" id="A0A4V6AUN7"/>
<dbReference type="Pfam" id="PF00153">
    <property type="entry name" value="Mito_carr"/>
    <property type="match status" value="3"/>
</dbReference>
<feature type="repeat" description="Solcar" evidence="13">
    <location>
        <begin position="13"/>
        <end position="106"/>
    </location>
</feature>
<keyword evidence="6" id="KW-1133">Transmembrane helix</keyword>
<evidence type="ECO:0000256" key="14">
    <source>
        <dbReference type="RuleBase" id="RU000488"/>
    </source>
</evidence>
<evidence type="ECO:0000256" key="1">
    <source>
        <dbReference type="ARBA" id="ARBA00004225"/>
    </source>
</evidence>
<keyword evidence="4 13" id="KW-0812">Transmembrane</keyword>
<accession>A0A4V6AUN7</accession>
<dbReference type="SUPFAM" id="SSF103506">
    <property type="entry name" value="Mitochondrial carrier"/>
    <property type="match status" value="1"/>
</dbReference>
<name>A0A4V6AUN7_COLLU</name>
<evidence type="ECO:0000256" key="9">
    <source>
        <dbReference type="ARBA" id="ARBA00037549"/>
    </source>
</evidence>
<keyword evidence="7" id="KW-0496">Mitochondrion</keyword>
<dbReference type="GO" id="GO:0042723">
    <property type="term" value="P:thiamine-containing compound metabolic process"/>
    <property type="evidence" value="ECO:0007669"/>
    <property type="project" value="UniProtKB-ARBA"/>
</dbReference>
<evidence type="ECO:0000256" key="12">
    <source>
        <dbReference type="ARBA" id="ARBA00050799"/>
    </source>
</evidence>
<comment type="similarity">
    <text evidence="2 14">Belongs to the mitochondrial carrier (TC 2.A.29) family.</text>
</comment>
<evidence type="ECO:0000256" key="6">
    <source>
        <dbReference type="ARBA" id="ARBA00022989"/>
    </source>
</evidence>
<protein>
    <recommendedName>
        <fullName evidence="10">Mitochondrial thiamine pyrophosphate carrier</fullName>
    </recommendedName>
    <alternativeName>
        <fullName evidence="11">Solute carrier family 25 member 19</fullName>
    </alternativeName>
</protein>
<dbReference type="PANTHER" id="PTHR24089">
    <property type="entry name" value="SOLUTE CARRIER FAMILY 25"/>
    <property type="match status" value="1"/>
</dbReference>
<evidence type="ECO:0000313" key="16">
    <source>
        <dbReference type="Proteomes" id="UP000298787"/>
    </source>
</evidence>
<evidence type="ECO:0000313" key="15">
    <source>
        <dbReference type="EMBL" id="TKS91872.1"/>
    </source>
</evidence>
<dbReference type="Gene3D" id="1.50.40.10">
    <property type="entry name" value="Mitochondrial carrier domain"/>
    <property type="match status" value="1"/>
</dbReference>
<comment type="subcellular location">
    <subcellularLocation>
        <location evidence="1">Mitochondrion membrane</location>
        <topology evidence="1">Multi-pass membrane protein</topology>
    </subcellularLocation>
</comment>
<evidence type="ECO:0000256" key="11">
    <source>
        <dbReference type="ARBA" id="ARBA00041879"/>
    </source>
</evidence>
<keyword evidence="16" id="KW-1185">Reference proteome</keyword>
<comment type="catalytic activity">
    <reaction evidence="12">
        <text>thiamine phosphate(out) + thiamine diphosphate(in) = thiamine phosphate(in) + thiamine diphosphate(out)</text>
        <dbReference type="Rhea" id="RHEA:73383"/>
        <dbReference type="ChEBI" id="CHEBI:37575"/>
        <dbReference type="ChEBI" id="CHEBI:58937"/>
    </reaction>
</comment>
<dbReference type="PROSITE" id="PS50920">
    <property type="entry name" value="SOLCAR"/>
    <property type="match status" value="3"/>
</dbReference>
<organism evidence="15 16">
    <name type="scientific">Collichthys lucidus</name>
    <name type="common">Big head croaker</name>
    <name type="synonym">Sciaena lucida</name>
    <dbReference type="NCBI Taxonomy" id="240159"/>
    <lineage>
        <taxon>Eukaryota</taxon>
        <taxon>Metazoa</taxon>
        <taxon>Chordata</taxon>
        <taxon>Craniata</taxon>
        <taxon>Vertebrata</taxon>
        <taxon>Euteleostomi</taxon>
        <taxon>Actinopterygii</taxon>
        <taxon>Neopterygii</taxon>
        <taxon>Teleostei</taxon>
        <taxon>Neoteleostei</taxon>
        <taxon>Acanthomorphata</taxon>
        <taxon>Eupercaria</taxon>
        <taxon>Sciaenidae</taxon>
        <taxon>Collichthys</taxon>
    </lineage>
</organism>
<dbReference type="Proteomes" id="UP000298787">
    <property type="component" value="Chromosome 23"/>
</dbReference>
<proteinExistence type="inferred from homology"/>
<sequence length="356" mass="38983">MVGYDPGAKGVARSPEEAALAGSAAGMVTRALISPFDVLKIRFQLQIESVSSQRPVGKYSGLFQASRCIYSEEGLSAFWKGHTPAQLLSICFGAVQFASFEFLTEVVHKTTAYDSQTAGVHFVCGGLAACSATVVCQPLDTLRTRFAAQGEPKVYSNLRHAVSTMCRSEGVLTFYRGLSPTLMAVFPYAGLQFFSYNVFKKLLAPPPKAGNSGGNLRSLICGSGAGVISKTITYPFDLFKKRLQVGGFEAARLHFGQVSSSTTRLTFTEEHIWGIQASSPVFPVQVRSYRGLLDCMTQIAREEGVRGFFKGLSPSLVKAALSTGFTFFWYEFFLNAMRNLRLEQRTNSLPEDQKER</sequence>
<dbReference type="EMBL" id="CM014100">
    <property type="protein sequence ID" value="TKS91872.1"/>
    <property type="molecule type" value="Genomic_DNA"/>
</dbReference>
<dbReference type="InterPro" id="IPR002067">
    <property type="entry name" value="MCP"/>
</dbReference>
<dbReference type="InterPro" id="IPR023395">
    <property type="entry name" value="MCP_dom_sf"/>
</dbReference>
<evidence type="ECO:0000256" key="3">
    <source>
        <dbReference type="ARBA" id="ARBA00022448"/>
    </source>
</evidence>
<feature type="repeat" description="Solcar" evidence="13">
    <location>
        <begin position="213"/>
        <end position="336"/>
    </location>
</feature>
<evidence type="ECO:0000256" key="2">
    <source>
        <dbReference type="ARBA" id="ARBA00006375"/>
    </source>
</evidence>
<keyword evidence="3 14" id="KW-0813">Transport</keyword>
<dbReference type="InterPro" id="IPR018108">
    <property type="entry name" value="MCP_transmembrane"/>
</dbReference>
<dbReference type="FunFam" id="1.50.40.10:FF:000011">
    <property type="entry name" value="Mitochondrial thiamine pyrophosphate carrier 1"/>
    <property type="match status" value="1"/>
</dbReference>
<dbReference type="PRINTS" id="PR00926">
    <property type="entry name" value="MITOCARRIER"/>
</dbReference>
<evidence type="ECO:0000256" key="5">
    <source>
        <dbReference type="ARBA" id="ARBA00022737"/>
    </source>
</evidence>
<comment type="function">
    <text evidence="9">Mitochondrial transporter mediating uptake of thiamine diphosphate into mitochondria. It is not clear if the antiporter activity is affected by the membrane potential or by the proton electrochemical gradient.</text>
</comment>
<evidence type="ECO:0000256" key="8">
    <source>
        <dbReference type="ARBA" id="ARBA00023136"/>
    </source>
</evidence>
<evidence type="ECO:0000256" key="13">
    <source>
        <dbReference type="PROSITE-ProRule" id="PRU00282"/>
    </source>
</evidence>
<gene>
    <name evidence="15" type="ORF">D9C73_025928</name>
</gene>
<reference evidence="15 16" key="1">
    <citation type="submission" date="2019-01" db="EMBL/GenBank/DDBJ databases">
        <title>Genome Assembly of Collichthys lucidus.</title>
        <authorList>
            <person name="Cai M."/>
            <person name="Xiao S."/>
        </authorList>
    </citation>
    <scope>NUCLEOTIDE SEQUENCE [LARGE SCALE GENOMIC DNA]</scope>
    <source>
        <strain evidence="15">JT15FE1705JMU</strain>
        <tissue evidence="15">Muscle</tissue>
    </source>
</reference>